<sequence length="208" mass="23552">MWSNADISEFLTLYEEEALLWNPKCTDHKDRNAVHDHWIRIKDKFSMNCSVGELKNVEMKKYAGRSSRHRELNTIIRQALSAAHIPSRLEPNGLIRSDGKRPDGITEIPWINGKHLVWDATCSDTMAPSNIAACSRNAGASANDAVNRKRRTYKQIIDQGHHFVAVSVETLGSFSTETLTFINELGTKIYQTTGEPKSRHYLICNALR</sequence>
<keyword evidence="2" id="KW-1185">Reference proteome</keyword>
<evidence type="ECO:0000313" key="1">
    <source>
        <dbReference type="EMBL" id="KAK5644934.1"/>
    </source>
</evidence>
<comment type="caution">
    <text evidence="1">The sequence shown here is derived from an EMBL/GenBank/DDBJ whole genome shotgun (WGS) entry which is preliminary data.</text>
</comment>
<organism evidence="1 2">
    <name type="scientific">Pyrocoelia pectoralis</name>
    <dbReference type="NCBI Taxonomy" id="417401"/>
    <lineage>
        <taxon>Eukaryota</taxon>
        <taxon>Metazoa</taxon>
        <taxon>Ecdysozoa</taxon>
        <taxon>Arthropoda</taxon>
        <taxon>Hexapoda</taxon>
        <taxon>Insecta</taxon>
        <taxon>Pterygota</taxon>
        <taxon>Neoptera</taxon>
        <taxon>Endopterygota</taxon>
        <taxon>Coleoptera</taxon>
        <taxon>Polyphaga</taxon>
        <taxon>Elateriformia</taxon>
        <taxon>Elateroidea</taxon>
        <taxon>Lampyridae</taxon>
        <taxon>Lampyrinae</taxon>
        <taxon>Pyrocoelia</taxon>
    </lineage>
</organism>
<reference evidence="1 2" key="1">
    <citation type="journal article" date="2024" name="Insects">
        <title>An Improved Chromosome-Level Genome Assembly of the Firefly Pyrocoelia pectoralis.</title>
        <authorList>
            <person name="Fu X."/>
            <person name="Meyer-Rochow V.B."/>
            <person name="Ballantyne L."/>
            <person name="Zhu X."/>
        </authorList>
    </citation>
    <scope>NUCLEOTIDE SEQUENCE [LARGE SCALE GENOMIC DNA]</scope>
    <source>
        <strain evidence="1">XCY_ONT2</strain>
    </source>
</reference>
<dbReference type="AlphaFoldDB" id="A0AAN7VEY5"/>
<name>A0AAN7VEY5_9COLE</name>
<evidence type="ECO:0000313" key="2">
    <source>
        <dbReference type="Proteomes" id="UP001329430"/>
    </source>
</evidence>
<accession>A0AAN7VEY5</accession>
<evidence type="ECO:0008006" key="3">
    <source>
        <dbReference type="Google" id="ProtNLM"/>
    </source>
</evidence>
<protein>
    <recommendedName>
        <fullName evidence="3">MADF domain-containing protein</fullName>
    </recommendedName>
</protein>
<proteinExistence type="predicted"/>
<dbReference type="EMBL" id="JAVRBK010000004">
    <property type="protein sequence ID" value="KAK5644934.1"/>
    <property type="molecule type" value="Genomic_DNA"/>
</dbReference>
<gene>
    <name evidence="1" type="ORF">RI129_006234</name>
</gene>
<dbReference type="Proteomes" id="UP001329430">
    <property type="component" value="Chromosome 4"/>
</dbReference>